<dbReference type="SUPFAM" id="SSF69318">
    <property type="entry name" value="Integrin alpha N-terminal domain"/>
    <property type="match status" value="1"/>
</dbReference>
<evidence type="ECO:0000256" key="1">
    <source>
        <dbReference type="ARBA" id="ARBA00022729"/>
    </source>
</evidence>
<dbReference type="PANTHER" id="PTHR44103">
    <property type="entry name" value="PROPROTEIN CONVERTASE P"/>
    <property type="match status" value="1"/>
</dbReference>
<reference evidence="2 3" key="1">
    <citation type="submission" date="2019-08" db="EMBL/GenBank/DDBJ databases">
        <authorList>
            <person name="Dhanesh K."/>
            <person name="Kumar G."/>
            <person name="Sasikala C."/>
            <person name="Venkata Ramana C."/>
        </authorList>
    </citation>
    <scope>NUCLEOTIDE SEQUENCE [LARGE SCALE GENOMIC DNA]</scope>
    <source>
        <strain evidence="2 3">JC645</strain>
    </source>
</reference>
<dbReference type="InterPro" id="IPR028994">
    <property type="entry name" value="Integrin_alpha_N"/>
</dbReference>
<dbReference type="RefSeq" id="WP_150076034.1">
    <property type="nucleotide sequence ID" value="NZ_VWOX01000004.1"/>
</dbReference>
<sequence length="416" mass="46197">MHPFTRLTSMRSLGRQMQTVTLIFVGCVACLGPTPRGWSQTPWRRHAIDDQFKGADGVRLADFNGDGLQDVVTGWEESGLVRLYLHPGADAVTDRWPAVTVGRAPSPEDAVACDIDGDGKLDVLSCHEGKHRQAIVHWNDAPDNSTEQLLRREHWNSDQFPQLDGIQWMFALPLGEIDSRRCIAIGSKGKDASITLLVAPSDVADETPQAKRDLNRWTAIRLRPVGWIMSLRARDMDDDGDLDIVFSDRKGPARRVGWLEQPSDLQTAWTEHGVGGDGAEVMFLDIDQDRVVVATRKSHILDCRRVGAPNDSRWRVSSIENPPGVPFGKAVALLPEGRMLMTANTNASPIRDQPGIWIRSPGGEWSVVDPTTETKFDRMEVIDLDGDGDLDVMTCEERRNLGVIWYENPGQDSGNH</sequence>
<organism evidence="2 3">
    <name type="scientific">Roseiconus nitratireducens</name>
    <dbReference type="NCBI Taxonomy" id="2605748"/>
    <lineage>
        <taxon>Bacteria</taxon>
        <taxon>Pseudomonadati</taxon>
        <taxon>Planctomycetota</taxon>
        <taxon>Planctomycetia</taxon>
        <taxon>Pirellulales</taxon>
        <taxon>Pirellulaceae</taxon>
        <taxon>Roseiconus</taxon>
    </lineage>
</organism>
<protein>
    <submittedName>
        <fullName evidence="2">VCBS repeat-containing protein</fullName>
    </submittedName>
</protein>
<keyword evidence="1" id="KW-0732">Signal</keyword>
<dbReference type="AlphaFoldDB" id="A0A5M6DGR6"/>
<gene>
    <name evidence="2" type="ORF">FYK55_08815</name>
</gene>
<keyword evidence="3" id="KW-1185">Reference proteome</keyword>
<proteinExistence type="predicted"/>
<dbReference type="PROSITE" id="PS51257">
    <property type="entry name" value="PROKAR_LIPOPROTEIN"/>
    <property type="match status" value="1"/>
</dbReference>
<dbReference type="InterPro" id="IPR013517">
    <property type="entry name" value="FG-GAP"/>
</dbReference>
<dbReference type="Pfam" id="PF13517">
    <property type="entry name" value="FG-GAP_3"/>
    <property type="match status" value="1"/>
</dbReference>
<accession>A0A5M6DGR6</accession>
<dbReference type="EMBL" id="VWOX01000004">
    <property type="protein sequence ID" value="KAA5544425.1"/>
    <property type="molecule type" value="Genomic_DNA"/>
</dbReference>
<dbReference type="PANTHER" id="PTHR44103:SF1">
    <property type="entry name" value="PROPROTEIN CONVERTASE P"/>
    <property type="match status" value="1"/>
</dbReference>
<evidence type="ECO:0000313" key="3">
    <source>
        <dbReference type="Proteomes" id="UP000324479"/>
    </source>
</evidence>
<name>A0A5M6DGR6_9BACT</name>
<comment type="caution">
    <text evidence="2">The sequence shown here is derived from an EMBL/GenBank/DDBJ whole genome shotgun (WGS) entry which is preliminary data.</text>
</comment>
<dbReference type="Gene3D" id="2.130.10.130">
    <property type="entry name" value="Integrin alpha, N-terminal"/>
    <property type="match status" value="1"/>
</dbReference>
<evidence type="ECO:0000313" key="2">
    <source>
        <dbReference type="EMBL" id="KAA5544425.1"/>
    </source>
</evidence>
<dbReference type="Proteomes" id="UP000324479">
    <property type="component" value="Unassembled WGS sequence"/>
</dbReference>